<dbReference type="EMBL" id="VUOB01000041">
    <property type="protein sequence ID" value="KAA2258801.1"/>
    <property type="molecule type" value="Genomic_DNA"/>
</dbReference>
<gene>
    <name evidence="3" type="ORF">F0L68_23550</name>
</gene>
<keyword evidence="2" id="KW-0812">Transmembrane</keyword>
<protein>
    <recommendedName>
        <fullName evidence="5">Hydrolytic protein</fullName>
    </recommendedName>
</protein>
<feature type="transmembrane region" description="Helical" evidence="2">
    <location>
        <begin position="220"/>
        <end position="242"/>
    </location>
</feature>
<feature type="compositionally biased region" description="Gly residues" evidence="1">
    <location>
        <begin position="297"/>
        <end position="307"/>
    </location>
</feature>
<keyword evidence="2" id="KW-0472">Membrane</keyword>
<dbReference type="Proteomes" id="UP000323454">
    <property type="component" value="Unassembled WGS sequence"/>
</dbReference>
<feature type="region of interest" description="Disordered" evidence="1">
    <location>
        <begin position="273"/>
        <end position="315"/>
    </location>
</feature>
<evidence type="ECO:0000256" key="1">
    <source>
        <dbReference type="SAM" id="MobiDB-lite"/>
    </source>
</evidence>
<dbReference type="RefSeq" id="WP_149851819.1">
    <property type="nucleotide sequence ID" value="NZ_VUOB01000041.1"/>
</dbReference>
<keyword evidence="2" id="KW-1133">Transmembrane helix</keyword>
<comment type="caution">
    <text evidence="3">The sequence shown here is derived from an EMBL/GenBank/DDBJ whole genome shotgun (WGS) entry which is preliminary data.</text>
</comment>
<reference evidence="3 4" key="2">
    <citation type="submission" date="2019-09" db="EMBL/GenBank/DDBJ databases">
        <authorList>
            <person name="Jin C."/>
        </authorList>
    </citation>
    <scope>NUCLEOTIDE SEQUENCE [LARGE SCALE GENOMIC DNA]</scope>
    <source>
        <strain evidence="3 4">AN110305</strain>
    </source>
</reference>
<evidence type="ECO:0000313" key="3">
    <source>
        <dbReference type="EMBL" id="KAA2258801.1"/>
    </source>
</evidence>
<dbReference type="OrthoDB" id="3444343at2"/>
<accession>A0A5B2X6P8</accession>
<organism evidence="3 4">
    <name type="scientific">Solihabitans fulvus</name>
    <dbReference type="NCBI Taxonomy" id="1892852"/>
    <lineage>
        <taxon>Bacteria</taxon>
        <taxon>Bacillati</taxon>
        <taxon>Actinomycetota</taxon>
        <taxon>Actinomycetes</taxon>
        <taxon>Pseudonocardiales</taxon>
        <taxon>Pseudonocardiaceae</taxon>
        <taxon>Solihabitans</taxon>
    </lineage>
</organism>
<sequence>MGVTTSLESSSLVVNPGEQTTCAVQIRNTGSVVDQFSVDVVGGAESWAEVQPPAMNLMPGDTGTAVVRFAPPRTSEVAAGPMPFGVRVRSREDPGGSVVEEGIVDVTAFTDLRLELSPVTTHGRSSTRHEIVVENAGNHPLPVELVAGDPEERLRFRVQHPALTVEPGTAAFVGLKIRPDKRFLKGPERKHTFQVTAVHSAGPPEAVEGTFVQRQLLPKWLLPALIALLALVILAVVLWFTVLKPAVKSAARDAAAAQVSPVASDANAAKDVAQSAAKKADDAKAAATNPAKPSNGNGSGTGSGQPGDGTDTSAWKPVDFRIASDAPRTSDPAAFTTFVQDPAPPDGKSMAVTDILLQNPYGDGGVIRLMRGDKVLLEVGLNNFRDLDYHLVQPWLFTPGQKLVMAVSCQTPASGNCHPAVSFSGRVQN</sequence>
<evidence type="ECO:0000313" key="4">
    <source>
        <dbReference type="Proteomes" id="UP000323454"/>
    </source>
</evidence>
<reference evidence="3 4" key="1">
    <citation type="submission" date="2019-09" db="EMBL/GenBank/DDBJ databases">
        <title>Goodfellowia gen. nov., a new genus of the Pseudonocardineae related to Actinoalloteichus, containing Goodfellowia coeruleoviolacea gen. nov., comb. nov. gen. nov., comb. nov.</title>
        <authorList>
            <person name="Labeda D."/>
        </authorList>
    </citation>
    <scope>NUCLEOTIDE SEQUENCE [LARGE SCALE GENOMIC DNA]</scope>
    <source>
        <strain evidence="3 4">AN110305</strain>
    </source>
</reference>
<keyword evidence="4" id="KW-1185">Reference proteome</keyword>
<name>A0A5B2X6P8_9PSEU</name>
<evidence type="ECO:0008006" key="5">
    <source>
        <dbReference type="Google" id="ProtNLM"/>
    </source>
</evidence>
<evidence type="ECO:0000256" key="2">
    <source>
        <dbReference type="SAM" id="Phobius"/>
    </source>
</evidence>
<dbReference type="AlphaFoldDB" id="A0A5B2X6P8"/>
<proteinExistence type="predicted"/>